<gene>
    <name evidence="1" type="ORF">LTR37_016857</name>
</gene>
<accession>A0ACC3MLX7</accession>
<organism evidence="1 2">
    <name type="scientific">Vermiconidia calcicola</name>
    <dbReference type="NCBI Taxonomy" id="1690605"/>
    <lineage>
        <taxon>Eukaryota</taxon>
        <taxon>Fungi</taxon>
        <taxon>Dikarya</taxon>
        <taxon>Ascomycota</taxon>
        <taxon>Pezizomycotina</taxon>
        <taxon>Dothideomycetes</taxon>
        <taxon>Dothideomycetidae</taxon>
        <taxon>Mycosphaerellales</taxon>
        <taxon>Extremaceae</taxon>
        <taxon>Vermiconidia</taxon>
    </lineage>
</organism>
<proteinExistence type="predicted"/>
<name>A0ACC3MLX7_9PEZI</name>
<dbReference type="EMBL" id="JAUTXU010000208">
    <property type="protein sequence ID" value="KAK3698629.1"/>
    <property type="molecule type" value="Genomic_DNA"/>
</dbReference>
<dbReference type="Proteomes" id="UP001281147">
    <property type="component" value="Unassembled WGS sequence"/>
</dbReference>
<evidence type="ECO:0000313" key="1">
    <source>
        <dbReference type="EMBL" id="KAK3698629.1"/>
    </source>
</evidence>
<sequence length="247" mass="26201">MGRLPADADFPAKVKLSIVPPPSGDSATNVLILLHGLGDNHESFTNLGKQMKLPETVCISIQGPQNLLDLGGFHWGDDIIFDSTSGGLDADSGFKQTTELLKIIVKETLVGKCEYTLQEIVFFGFGQGGMVALNTAVSLHQAAPDASSGELGGIISIGGALPSEAPASLTPKCKTPVLVCAGSEQSSVTPSSEDKLKHVFEFVETKRYRKPGDSMPSNRDEMMPIMQFLSRRLRSTKGVPAGSVEIG</sequence>
<evidence type="ECO:0000313" key="2">
    <source>
        <dbReference type="Proteomes" id="UP001281147"/>
    </source>
</evidence>
<comment type="caution">
    <text evidence="1">The sequence shown here is derived from an EMBL/GenBank/DDBJ whole genome shotgun (WGS) entry which is preliminary data.</text>
</comment>
<protein>
    <submittedName>
        <fullName evidence="1">Uncharacterized protein</fullName>
    </submittedName>
</protein>
<reference evidence="1" key="1">
    <citation type="submission" date="2023-07" db="EMBL/GenBank/DDBJ databases">
        <title>Black Yeasts Isolated from many extreme environments.</title>
        <authorList>
            <person name="Coleine C."/>
            <person name="Stajich J.E."/>
            <person name="Selbmann L."/>
        </authorList>
    </citation>
    <scope>NUCLEOTIDE SEQUENCE</scope>
    <source>
        <strain evidence="1">CCFEE 5714</strain>
    </source>
</reference>
<keyword evidence="2" id="KW-1185">Reference proteome</keyword>